<keyword evidence="15" id="KW-1185">Reference proteome</keyword>
<keyword evidence="14" id="KW-0969">Cilium</keyword>
<protein>
    <recommendedName>
        <fullName evidence="4 12">Flagellar motor switch protein FliM</fullName>
    </recommendedName>
</protein>
<dbReference type="InterPro" id="IPR001689">
    <property type="entry name" value="Flag_FliM"/>
</dbReference>
<keyword evidence="5" id="KW-1003">Cell membrane</keyword>
<dbReference type="Proteomes" id="UP000604737">
    <property type="component" value="Unassembled WGS sequence"/>
</dbReference>
<keyword evidence="14" id="KW-0966">Cell projection</keyword>
<evidence type="ECO:0000256" key="12">
    <source>
        <dbReference type="NCBIfam" id="TIGR01397"/>
    </source>
</evidence>
<evidence type="ECO:0000256" key="5">
    <source>
        <dbReference type="ARBA" id="ARBA00022475"/>
    </source>
</evidence>
<evidence type="ECO:0000256" key="3">
    <source>
        <dbReference type="ARBA" id="ARBA00011049"/>
    </source>
</evidence>
<dbReference type="InterPro" id="IPR001543">
    <property type="entry name" value="FliN-like_C"/>
</dbReference>
<gene>
    <name evidence="14" type="primary">fliM</name>
    <name evidence="14" type="ORF">GCM10007350_01190</name>
</gene>
<sequence length="336" mass="37801">MADDILSQEEVDALLRGVTGEEDESEVANDASAVRTYDIGRQERIVRGRMPTLEIINERFARNLRIALFNFMRRNAEISIGAVRVQKYSEFIRNLVVPTNLNLIQMKPLRGTGLFIFDPDFVFLVVDNLFGSDGRYHVRVEGRDFTPTEQRIIQRLLDVVFEEYQKAWKPVFECEFSYLRSEMNTQFANIATPTEVVVAYTFRIELGASGGDFHVCLPYSMIEPIRDTLYSTMQADRIESDNRWLSLLQTQVQNAEVDLIATLGNADITLGDILNLKAGDVISLEIPQAIVAEVDGVPVLECKYGILNGQYALKVNRVLGTPDGAQDEAGQGEKHG</sequence>
<keyword evidence="14" id="KW-0282">Flagellum</keyword>
<dbReference type="SUPFAM" id="SSF101801">
    <property type="entry name" value="Surface presentation of antigens (SPOA)"/>
    <property type="match status" value="1"/>
</dbReference>
<evidence type="ECO:0000313" key="14">
    <source>
        <dbReference type="EMBL" id="GHD55474.1"/>
    </source>
</evidence>
<comment type="caution">
    <text evidence="14">The sequence shown here is derived from an EMBL/GenBank/DDBJ whole genome shotgun (WGS) entry which is preliminary data.</text>
</comment>
<comment type="function">
    <text evidence="11">FliM is one of three proteins (FliG, FliN, FliM) that forms the rotor-mounted switch complex (C ring), located at the base of the basal body. This complex interacts with the CheY and CheZ chemotaxis proteins, in addition to contacting components of the motor that determine the direction of flagellar rotation.</text>
</comment>
<proteinExistence type="inferred from homology"/>
<name>A0ABQ3GUD3_9NEIS</name>
<dbReference type="PANTHER" id="PTHR30034">
    <property type="entry name" value="FLAGELLAR MOTOR SWITCH PROTEIN FLIM"/>
    <property type="match status" value="1"/>
</dbReference>
<evidence type="ECO:0000256" key="4">
    <source>
        <dbReference type="ARBA" id="ARBA00021898"/>
    </source>
</evidence>
<dbReference type="PRINTS" id="PR00955">
    <property type="entry name" value="FLGMOTORFLIM"/>
</dbReference>
<keyword evidence="8" id="KW-0283">Flagellar rotation</keyword>
<dbReference type="Gene3D" id="2.30.330.10">
    <property type="entry name" value="SpoA-like"/>
    <property type="match status" value="1"/>
</dbReference>
<evidence type="ECO:0000256" key="7">
    <source>
        <dbReference type="ARBA" id="ARBA00022519"/>
    </source>
</evidence>
<organism evidence="14 15">
    <name type="scientific">Jeongeupia chitinilytica</name>
    <dbReference type="NCBI Taxonomy" id="1041641"/>
    <lineage>
        <taxon>Bacteria</taxon>
        <taxon>Pseudomonadati</taxon>
        <taxon>Pseudomonadota</taxon>
        <taxon>Betaproteobacteria</taxon>
        <taxon>Neisseriales</taxon>
        <taxon>Chitinibacteraceae</taxon>
        <taxon>Jeongeupia</taxon>
    </lineage>
</organism>
<dbReference type="Pfam" id="PF01052">
    <property type="entry name" value="FliMN_C"/>
    <property type="match status" value="1"/>
</dbReference>
<keyword evidence="10" id="KW-0975">Bacterial flagellum</keyword>
<evidence type="ECO:0000313" key="15">
    <source>
        <dbReference type="Proteomes" id="UP000604737"/>
    </source>
</evidence>
<dbReference type="SUPFAM" id="SSF103039">
    <property type="entry name" value="CheC-like"/>
    <property type="match status" value="1"/>
</dbReference>
<evidence type="ECO:0000256" key="9">
    <source>
        <dbReference type="ARBA" id="ARBA00023136"/>
    </source>
</evidence>
<feature type="domain" description="Flagellar motor switch protein FliN-like C-terminal" evidence="13">
    <location>
        <begin position="251"/>
        <end position="319"/>
    </location>
</feature>
<evidence type="ECO:0000256" key="6">
    <source>
        <dbReference type="ARBA" id="ARBA00022500"/>
    </source>
</evidence>
<dbReference type="InterPro" id="IPR036429">
    <property type="entry name" value="SpoA-like_sf"/>
</dbReference>
<dbReference type="RefSeq" id="WP_189458211.1">
    <property type="nucleotide sequence ID" value="NZ_BMYO01000001.1"/>
</dbReference>
<dbReference type="PANTHER" id="PTHR30034:SF3">
    <property type="entry name" value="FLAGELLAR MOTOR SWITCH PROTEIN FLIM"/>
    <property type="match status" value="1"/>
</dbReference>
<dbReference type="EMBL" id="BMYO01000001">
    <property type="protein sequence ID" value="GHD55474.1"/>
    <property type="molecule type" value="Genomic_DNA"/>
</dbReference>
<comment type="similarity">
    <text evidence="3">Belongs to the FliM family.</text>
</comment>
<evidence type="ECO:0000256" key="8">
    <source>
        <dbReference type="ARBA" id="ARBA00022779"/>
    </source>
</evidence>
<dbReference type="CDD" id="cd17908">
    <property type="entry name" value="FliM"/>
    <property type="match status" value="1"/>
</dbReference>
<evidence type="ECO:0000259" key="13">
    <source>
        <dbReference type="Pfam" id="PF01052"/>
    </source>
</evidence>
<evidence type="ECO:0000256" key="10">
    <source>
        <dbReference type="ARBA" id="ARBA00023143"/>
    </source>
</evidence>
<evidence type="ECO:0000256" key="1">
    <source>
        <dbReference type="ARBA" id="ARBA00004117"/>
    </source>
</evidence>
<reference evidence="15" key="1">
    <citation type="journal article" date="2019" name="Int. J. Syst. Evol. Microbiol.">
        <title>The Global Catalogue of Microorganisms (GCM) 10K type strain sequencing project: providing services to taxonomists for standard genome sequencing and annotation.</title>
        <authorList>
            <consortium name="The Broad Institute Genomics Platform"/>
            <consortium name="The Broad Institute Genome Sequencing Center for Infectious Disease"/>
            <person name="Wu L."/>
            <person name="Ma J."/>
        </authorList>
    </citation>
    <scope>NUCLEOTIDE SEQUENCE [LARGE SCALE GENOMIC DNA]</scope>
    <source>
        <strain evidence="15">KCTC 23701</strain>
    </source>
</reference>
<evidence type="ECO:0000256" key="11">
    <source>
        <dbReference type="ARBA" id="ARBA00025044"/>
    </source>
</evidence>
<keyword evidence="6" id="KW-0145">Chemotaxis</keyword>
<keyword evidence="9" id="KW-0472">Membrane</keyword>
<dbReference type="InterPro" id="IPR028976">
    <property type="entry name" value="CheC-like_sf"/>
</dbReference>
<accession>A0ABQ3GUD3</accession>
<dbReference type="PIRSF" id="PIRSF002888">
    <property type="entry name" value="FliM"/>
    <property type="match status" value="1"/>
</dbReference>
<evidence type="ECO:0000256" key="2">
    <source>
        <dbReference type="ARBA" id="ARBA00004417"/>
    </source>
</evidence>
<keyword evidence="7" id="KW-0997">Cell inner membrane</keyword>
<dbReference type="Gene3D" id="3.40.1550.10">
    <property type="entry name" value="CheC-like"/>
    <property type="match status" value="1"/>
</dbReference>
<dbReference type="NCBIfam" id="TIGR01397">
    <property type="entry name" value="fliM_switch"/>
    <property type="match status" value="1"/>
</dbReference>
<dbReference type="Pfam" id="PF02154">
    <property type="entry name" value="FliM"/>
    <property type="match status" value="1"/>
</dbReference>
<comment type="subcellular location">
    <subcellularLocation>
        <location evidence="1">Bacterial flagellum basal body</location>
    </subcellularLocation>
    <subcellularLocation>
        <location evidence="2">Cell inner membrane</location>
        <topology evidence="2">Peripheral membrane protein</topology>
    </subcellularLocation>
</comment>